<proteinExistence type="predicted"/>
<organism evidence="1 2">
    <name type="scientific">Thelohanellus kitauei</name>
    <name type="common">Myxosporean</name>
    <dbReference type="NCBI Taxonomy" id="669202"/>
    <lineage>
        <taxon>Eukaryota</taxon>
        <taxon>Metazoa</taxon>
        <taxon>Cnidaria</taxon>
        <taxon>Myxozoa</taxon>
        <taxon>Myxosporea</taxon>
        <taxon>Bivalvulida</taxon>
        <taxon>Platysporina</taxon>
        <taxon>Myxobolidae</taxon>
        <taxon>Thelohanellus</taxon>
    </lineage>
</organism>
<evidence type="ECO:0000313" key="1">
    <source>
        <dbReference type="EMBL" id="KII67404.1"/>
    </source>
</evidence>
<protein>
    <submittedName>
        <fullName evidence="1">SCAN domain-containing protein 3</fullName>
    </submittedName>
</protein>
<dbReference type="Proteomes" id="UP000031668">
    <property type="component" value="Unassembled WGS sequence"/>
</dbReference>
<dbReference type="PANTHER" id="PTHR45913">
    <property type="entry name" value="EPM2A-INTERACTING PROTEIN 1"/>
    <property type="match status" value="1"/>
</dbReference>
<accession>A0A0C2IPJ2</accession>
<gene>
    <name evidence="1" type="ORF">RF11_05328</name>
</gene>
<reference evidence="1 2" key="1">
    <citation type="journal article" date="2014" name="Genome Biol. Evol.">
        <title>The genome of the myxosporean Thelohanellus kitauei shows adaptations to nutrient acquisition within its fish host.</title>
        <authorList>
            <person name="Yang Y."/>
            <person name="Xiong J."/>
            <person name="Zhou Z."/>
            <person name="Huo F."/>
            <person name="Miao W."/>
            <person name="Ran C."/>
            <person name="Liu Y."/>
            <person name="Zhang J."/>
            <person name="Feng J."/>
            <person name="Wang M."/>
            <person name="Wang M."/>
            <person name="Wang L."/>
            <person name="Yao B."/>
        </authorList>
    </citation>
    <scope>NUCLEOTIDE SEQUENCE [LARGE SCALE GENOMIC DNA]</scope>
    <source>
        <strain evidence="1">Wuqing</strain>
    </source>
</reference>
<dbReference type="PANTHER" id="PTHR45913:SF19">
    <property type="entry name" value="LOW QUALITY PROTEIN: ZINC FINGER BED DOMAIN-CONTAINING PROTEIN 5-LIKE"/>
    <property type="match status" value="1"/>
</dbReference>
<keyword evidence="2" id="KW-1185">Reference proteome</keyword>
<dbReference type="OrthoDB" id="6627600at2759"/>
<name>A0A0C2IPJ2_THEKT</name>
<dbReference type="EMBL" id="JWZT01003207">
    <property type="protein sequence ID" value="KII67404.1"/>
    <property type="molecule type" value="Genomic_DNA"/>
</dbReference>
<comment type="caution">
    <text evidence="1">The sequence shown here is derived from an EMBL/GenBank/DDBJ whole genome shotgun (WGS) entry which is preliminary data.</text>
</comment>
<sequence length="107" mass="11649">MFSVSGLHSFNTPNLQLNFTKLPGRTKSEELFCVINSIYEDSRLPSTQFVVVCTDGASVSTGSKSGLVTRVKQEATHIVSTLCMIHREAIAAKNINENLADALSTFI</sequence>
<evidence type="ECO:0000313" key="2">
    <source>
        <dbReference type="Proteomes" id="UP000031668"/>
    </source>
</evidence>
<dbReference type="AlphaFoldDB" id="A0A0C2IPJ2"/>